<dbReference type="OrthoDB" id="9808813at2"/>
<dbReference type="GO" id="GO:0006260">
    <property type="term" value="P:DNA replication"/>
    <property type="evidence" value="ECO:0007669"/>
    <property type="project" value="UniProtKB-KW"/>
</dbReference>
<dbReference type="Gene3D" id="3.30.70.270">
    <property type="match status" value="1"/>
</dbReference>
<dbReference type="RefSeq" id="WP_034548633.1">
    <property type="nucleotide sequence ID" value="NZ_FSRN01000001.1"/>
</dbReference>
<organism evidence="7 8">
    <name type="scientific">Carnobacterium alterfunditum</name>
    <dbReference type="NCBI Taxonomy" id="28230"/>
    <lineage>
        <taxon>Bacteria</taxon>
        <taxon>Bacillati</taxon>
        <taxon>Bacillota</taxon>
        <taxon>Bacilli</taxon>
        <taxon>Lactobacillales</taxon>
        <taxon>Carnobacteriaceae</taxon>
        <taxon>Carnobacterium</taxon>
    </lineage>
</organism>
<dbReference type="EMBL" id="FSRN01000001">
    <property type="protein sequence ID" value="SIO12862.1"/>
    <property type="molecule type" value="Genomic_DNA"/>
</dbReference>
<evidence type="ECO:0000256" key="3">
    <source>
        <dbReference type="ARBA" id="ARBA00022695"/>
    </source>
</evidence>
<keyword evidence="5" id="KW-0808">Transferase</keyword>
<dbReference type="Pfam" id="PF00817">
    <property type="entry name" value="IMS"/>
    <property type="match status" value="1"/>
</dbReference>
<dbReference type="InterPro" id="IPR017961">
    <property type="entry name" value="DNA_pol_Y-fam_little_finger"/>
</dbReference>
<dbReference type="SUPFAM" id="SSF100879">
    <property type="entry name" value="Lesion bypass DNA polymerase (Y-family), little finger domain"/>
    <property type="match status" value="1"/>
</dbReference>
<sequence length="432" mass="49415">MSFNYSEEKSNDIFCVDVKSFYASVECVERGLHPLKALLVVMSNAENSGGIVLAASPMAKKILGISNVSRKWEIPPHPDLIIVPPRMGFYIEKNTEINDIFRKYVSDEDLHIYSIDESFVSVRGSLKLFKRKNAYDMARMIQYHIFKKTGLYVTIGIGDNMLMAKLALDNEAKHNSDFIAEWRYEDVPKTVWKIENLTDMWGIGSRTERRLNSLGIKTVYDLAHANFYQLRDSLGLIGEQLYANAWGIDRSDIRDSYRPLEKSYGNSQILKKDYFKRQEIKIVIREMAEQVATRIRKHHCQTGSISLAISYSKYEEQSGFSRQLKIPVTSNTKKLVGYCFEIFNKYYEDDKAVRRIGITYSKLTYTSDIQLDLFENPIEQITNEKLDSLVDKIRDKYGFQSLVHASSLMDGATAIDRSSLVGGHAGGMEGIK</sequence>
<dbReference type="AlphaFoldDB" id="A0A1N6GZJ8"/>
<protein>
    <submittedName>
        <fullName evidence="7">DNA polymerase V</fullName>
    </submittedName>
</protein>
<evidence type="ECO:0000256" key="4">
    <source>
        <dbReference type="ARBA" id="ARBA00022705"/>
    </source>
</evidence>
<gene>
    <name evidence="7" type="ORF">SAMN05878443_1528</name>
</gene>
<dbReference type="InterPro" id="IPR036775">
    <property type="entry name" value="DNA_pol_Y-fam_lit_finger_sf"/>
</dbReference>
<dbReference type="GO" id="GO:0006281">
    <property type="term" value="P:DNA repair"/>
    <property type="evidence" value="ECO:0007669"/>
    <property type="project" value="InterPro"/>
</dbReference>
<keyword evidence="5" id="KW-0239">DNA-directed DNA polymerase</keyword>
<comment type="similarity">
    <text evidence="1">Belongs to the DNA polymerase type-Y family.</text>
</comment>
<dbReference type="Pfam" id="PF11798">
    <property type="entry name" value="IMS_HHH"/>
    <property type="match status" value="1"/>
</dbReference>
<evidence type="ECO:0000313" key="8">
    <source>
        <dbReference type="Proteomes" id="UP000184758"/>
    </source>
</evidence>
<name>A0A1N6GZJ8_9LACT</name>
<dbReference type="GO" id="GO:0009432">
    <property type="term" value="P:SOS response"/>
    <property type="evidence" value="ECO:0007669"/>
    <property type="project" value="TreeGrafter"/>
</dbReference>
<keyword evidence="3" id="KW-0548">Nucleotidyltransferase</keyword>
<dbReference type="Proteomes" id="UP000184758">
    <property type="component" value="Unassembled WGS sequence"/>
</dbReference>
<evidence type="ECO:0000259" key="6">
    <source>
        <dbReference type="PROSITE" id="PS50173"/>
    </source>
</evidence>
<dbReference type="SUPFAM" id="SSF56672">
    <property type="entry name" value="DNA/RNA polymerases"/>
    <property type="match status" value="1"/>
</dbReference>
<dbReference type="InterPro" id="IPR043128">
    <property type="entry name" value="Rev_trsase/Diguanyl_cyclase"/>
</dbReference>
<dbReference type="GO" id="GO:0003684">
    <property type="term" value="F:damaged DNA binding"/>
    <property type="evidence" value="ECO:0007669"/>
    <property type="project" value="InterPro"/>
</dbReference>
<feature type="domain" description="UmuC" evidence="6">
    <location>
        <begin position="13"/>
        <end position="204"/>
    </location>
</feature>
<dbReference type="Gene3D" id="1.10.150.20">
    <property type="entry name" value="5' to 3' exonuclease, C-terminal subdomain"/>
    <property type="match status" value="1"/>
</dbReference>
<dbReference type="InterPro" id="IPR001126">
    <property type="entry name" value="UmuC"/>
</dbReference>
<dbReference type="eggNOG" id="COG0389">
    <property type="taxonomic scope" value="Bacteria"/>
</dbReference>
<evidence type="ECO:0000256" key="2">
    <source>
        <dbReference type="ARBA" id="ARBA00022457"/>
    </source>
</evidence>
<proteinExistence type="inferred from homology"/>
<evidence type="ECO:0000256" key="1">
    <source>
        <dbReference type="ARBA" id="ARBA00010945"/>
    </source>
</evidence>
<dbReference type="InterPro" id="IPR024728">
    <property type="entry name" value="PolY_HhH_motif"/>
</dbReference>
<reference evidence="8" key="1">
    <citation type="submission" date="2016-11" db="EMBL/GenBank/DDBJ databases">
        <authorList>
            <person name="Varghese N."/>
            <person name="Submissions S."/>
        </authorList>
    </citation>
    <scope>NUCLEOTIDE SEQUENCE [LARGE SCALE GENOMIC DNA]</scope>
    <source>
        <strain evidence="8">313</strain>
    </source>
</reference>
<dbReference type="InterPro" id="IPR043502">
    <property type="entry name" value="DNA/RNA_pol_sf"/>
</dbReference>
<evidence type="ECO:0000256" key="5">
    <source>
        <dbReference type="ARBA" id="ARBA00022932"/>
    </source>
</evidence>
<dbReference type="Gene3D" id="3.40.1170.60">
    <property type="match status" value="1"/>
</dbReference>
<dbReference type="Pfam" id="PF11799">
    <property type="entry name" value="IMS_C"/>
    <property type="match status" value="1"/>
</dbReference>
<evidence type="ECO:0000313" key="7">
    <source>
        <dbReference type="EMBL" id="SIO12862.1"/>
    </source>
</evidence>
<dbReference type="Gene3D" id="3.30.1490.100">
    <property type="entry name" value="DNA polymerase, Y-family, little finger domain"/>
    <property type="match status" value="1"/>
</dbReference>
<dbReference type="PANTHER" id="PTHR11076:SF35">
    <property type="entry name" value="DNA REPAIR PROTEIN HOMOLOG YOBH"/>
    <property type="match status" value="1"/>
</dbReference>
<dbReference type="GO" id="GO:0042276">
    <property type="term" value="P:error-prone translesion synthesis"/>
    <property type="evidence" value="ECO:0007669"/>
    <property type="project" value="TreeGrafter"/>
</dbReference>
<dbReference type="GO" id="GO:0003887">
    <property type="term" value="F:DNA-directed DNA polymerase activity"/>
    <property type="evidence" value="ECO:0007669"/>
    <property type="project" value="UniProtKB-KW"/>
</dbReference>
<keyword evidence="8" id="KW-1185">Reference proteome</keyword>
<dbReference type="CDD" id="cd01700">
    <property type="entry name" value="PolY_Pol_V_umuC"/>
    <property type="match status" value="1"/>
</dbReference>
<dbReference type="PANTHER" id="PTHR11076">
    <property type="entry name" value="DNA REPAIR POLYMERASE UMUC / TRANSFERASE FAMILY MEMBER"/>
    <property type="match status" value="1"/>
</dbReference>
<accession>A0A1N6GZJ8</accession>
<keyword evidence="4" id="KW-0235">DNA replication</keyword>
<dbReference type="InterPro" id="IPR050116">
    <property type="entry name" value="DNA_polymerase-Y"/>
</dbReference>
<dbReference type="GO" id="GO:0005829">
    <property type="term" value="C:cytosol"/>
    <property type="evidence" value="ECO:0007669"/>
    <property type="project" value="TreeGrafter"/>
</dbReference>
<keyword evidence="2" id="KW-0515">Mutator protein</keyword>
<dbReference type="STRING" id="28230.SAMN05878443_1528"/>
<dbReference type="PROSITE" id="PS50173">
    <property type="entry name" value="UMUC"/>
    <property type="match status" value="1"/>
</dbReference>